<dbReference type="NCBIfam" id="TIGR02483">
    <property type="entry name" value="PFK_mixed"/>
    <property type="match status" value="1"/>
</dbReference>
<dbReference type="GO" id="GO:0005524">
    <property type="term" value="F:ATP binding"/>
    <property type="evidence" value="ECO:0007669"/>
    <property type="project" value="UniProtKB-KW"/>
</dbReference>
<dbReference type="InterPro" id="IPR012829">
    <property type="entry name" value="Phosphofructokinase_III"/>
</dbReference>
<dbReference type="SUPFAM" id="SSF53784">
    <property type="entry name" value="Phosphofructokinase"/>
    <property type="match status" value="1"/>
</dbReference>
<dbReference type="PROSITE" id="PS00433">
    <property type="entry name" value="PHOSPHOFRUCTOKINASE"/>
    <property type="match status" value="1"/>
</dbReference>
<accession>A0A084SJQ3</accession>
<name>A0A084SJQ3_9BACT</name>
<evidence type="ECO:0000256" key="4">
    <source>
        <dbReference type="ARBA" id="ARBA00022490"/>
    </source>
</evidence>
<dbReference type="GO" id="GO:0070095">
    <property type="term" value="F:fructose-6-phosphate binding"/>
    <property type="evidence" value="ECO:0007669"/>
    <property type="project" value="TreeGrafter"/>
</dbReference>
<evidence type="ECO:0000256" key="6">
    <source>
        <dbReference type="ARBA" id="ARBA00022723"/>
    </source>
</evidence>
<dbReference type="FunFam" id="3.40.50.460:FF:000002">
    <property type="entry name" value="ATP-dependent 6-phosphofructokinase"/>
    <property type="match status" value="1"/>
</dbReference>
<feature type="binding site" evidence="10">
    <location>
        <begin position="120"/>
        <end position="123"/>
    </location>
    <ligand>
        <name>ATP</name>
        <dbReference type="ChEBI" id="CHEBI:30616"/>
    </ligand>
</feature>
<dbReference type="EMBL" id="JPMI01000277">
    <property type="protein sequence ID" value="KFA88688.1"/>
    <property type="molecule type" value="Genomic_DNA"/>
</dbReference>
<comment type="catalytic activity">
    <reaction evidence="10">
        <text>beta-D-fructose 6-phosphate + ATP = beta-D-fructose 1,6-bisphosphate + ADP + H(+)</text>
        <dbReference type="Rhea" id="RHEA:16109"/>
        <dbReference type="ChEBI" id="CHEBI:15378"/>
        <dbReference type="ChEBI" id="CHEBI:30616"/>
        <dbReference type="ChEBI" id="CHEBI:32966"/>
        <dbReference type="ChEBI" id="CHEBI:57634"/>
        <dbReference type="ChEBI" id="CHEBI:456216"/>
        <dbReference type="EC" id="2.7.1.11"/>
    </reaction>
</comment>
<feature type="binding site" evidence="10">
    <location>
        <position position="283"/>
    </location>
    <ligand>
        <name>substrate</name>
        <note>ligand shared between dimeric partners</note>
    </ligand>
</feature>
<comment type="cofactor">
    <cofactor evidence="1 10">
        <name>Mg(2+)</name>
        <dbReference type="ChEBI" id="CHEBI:18420"/>
    </cofactor>
</comment>
<comment type="function">
    <text evidence="10">Catalyzes the phosphorylation of D-fructose 6-phosphate to fructose 1,6-bisphosphate by ATP, the first committing step of glycolysis.</text>
</comment>
<organism evidence="12 13">
    <name type="scientific">Archangium violaceum Cb vi76</name>
    <dbReference type="NCBI Taxonomy" id="1406225"/>
    <lineage>
        <taxon>Bacteria</taxon>
        <taxon>Pseudomonadati</taxon>
        <taxon>Myxococcota</taxon>
        <taxon>Myxococcia</taxon>
        <taxon>Myxococcales</taxon>
        <taxon>Cystobacterineae</taxon>
        <taxon>Archangiaceae</taxon>
        <taxon>Archangium</taxon>
    </lineage>
</organism>
<dbReference type="InterPro" id="IPR015912">
    <property type="entry name" value="Phosphofructokinase_CS"/>
</dbReference>
<evidence type="ECO:0000256" key="8">
    <source>
        <dbReference type="ARBA" id="ARBA00022842"/>
    </source>
</evidence>
<dbReference type="AlphaFoldDB" id="A0A084SJQ3"/>
<feature type="binding site" description="in other chain" evidence="10">
    <location>
        <begin position="143"/>
        <end position="145"/>
    </location>
    <ligand>
        <name>substrate</name>
        <note>ligand shared between dimeric partners</note>
    </ligand>
</feature>
<comment type="subcellular location">
    <subcellularLocation>
        <location evidence="2 10">Cytoplasm</location>
    </subcellularLocation>
</comment>
<reference evidence="12 13" key="1">
    <citation type="submission" date="2014-07" db="EMBL/GenBank/DDBJ databases">
        <title>Draft Genome Sequence of Gephyronic Acid Producer, Cystobacter violaceus Strain Cb vi76.</title>
        <authorList>
            <person name="Stevens D.C."/>
            <person name="Young J."/>
            <person name="Carmichael R."/>
            <person name="Tan J."/>
            <person name="Taylor R.E."/>
        </authorList>
    </citation>
    <scope>NUCLEOTIDE SEQUENCE [LARGE SCALE GENOMIC DNA]</scope>
    <source>
        <strain evidence="12 13">Cb vi76</strain>
    </source>
</reference>
<comment type="subunit">
    <text evidence="10">Homodimer or homotetramer.</text>
</comment>
<evidence type="ECO:0000256" key="7">
    <source>
        <dbReference type="ARBA" id="ARBA00022777"/>
    </source>
</evidence>
<evidence type="ECO:0000256" key="1">
    <source>
        <dbReference type="ARBA" id="ARBA00001946"/>
    </source>
</evidence>
<feature type="binding site" evidence="10">
    <location>
        <position position="180"/>
    </location>
    <ligand>
        <name>substrate</name>
        <note>ligand shared between dimeric partners</note>
    </ligand>
</feature>
<dbReference type="GO" id="GO:0048029">
    <property type="term" value="F:monosaccharide binding"/>
    <property type="evidence" value="ECO:0007669"/>
    <property type="project" value="TreeGrafter"/>
</dbReference>
<dbReference type="GO" id="GO:0042802">
    <property type="term" value="F:identical protein binding"/>
    <property type="evidence" value="ECO:0007669"/>
    <property type="project" value="TreeGrafter"/>
</dbReference>
<dbReference type="GO" id="GO:0016208">
    <property type="term" value="F:AMP binding"/>
    <property type="evidence" value="ECO:0007669"/>
    <property type="project" value="TreeGrafter"/>
</dbReference>
<evidence type="ECO:0000256" key="2">
    <source>
        <dbReference type="ARBA" id="ARBA00004496"/>
    </source>
</evidence>
<comment type="caution">
    <text evidence="12">The sequence shown here is derived from an EMBL/GenBank/DDBJ whole genome shotgun (WGS) entry which is preliminary data.</text>
</comment>
<comment type="similarity">
    <text evidence="10">Belongs to the phosphofructokinase type A (PFKA) family. Mixed-substrate PFK group III subfamily.</text>
</comment>
<evidence type="ECO:0000256" key="9">
    <source>
        <dbReference type="ARBA" id="ARBA00023152"/>
    </source>
</evidence>
<feature type="binding site" evidence="10">
    <location>
        <begin position="80"/>
        <end position="81"/>
    </location>
    <ligand>
        <name>ATP</name>
        <dbReference type="ChEBI" id="CHEBI:30616"/>
    </ligand>
</feature>
<dbReference type="GO" id="GO:0005945">
    <property type="term" value="C:6-phosphofructokinase complex"/>
    <property type="evidence" value="ECO:0007669"/>
    <property type="project" value="TreeGrafter"/>
</dbReference>
<dbReference type="UniPathway" id="UPA00109">
    <property type="reaction ID" value="UER00182"/>
</dbReference>
<evidence type="ECO:0000256" key="10">
    <source>
        <dbReference type="HAMAP-Rule" id="MF_01976"/>
    </source>
</evidence>
<feature type="binding site" description="in other chain" evidence="10">
    <location>
        <begin position="187"/>
        <end position="189"/>
    </location>
    <ligand>
        <name>substrate</name>
        <note>ligand shared between dimeric partners</note>
    </ligand>
</feature>
<keyword evidence="4 10" id="KW-0963">Cytoplasm</keyword>
<feature type="binding site" description="in other chain" evidence="10">
    <location>
        <begin position="289"/>
        <end position="292"/>
    </location>
    <ligand>
        <name>substrate</name>
        <note>ligand shared between dimeric partners</note>
    </ligand>
</feature>
<evidence type="ECO:0000256" key="3">
    <source>
        <dbReference type="ARBA" id="ARBA00004679"/>
    </source>
</evidence>
<dbReference type="InterPro" id="IPR012003">
    <property type="entry name" value="ATP_PFK_prok-type"/>
</dbReference>
<keyword evidence="9 10" id="KW-0324">Glycolysis</keyword>
<keyword evidence="10" id="KW-0067">ATP-binding</keyword>
<dbReference type="InterPro" id="IPR022953">
    <property type="entry name" value="ATP_PFK"/>
</dbReference>
<dbReference type="HAMAP" id="MF_01976">
    <property type="entry name" value="Phosphofructokinase_III"/>
    <property type="match status" value="1"/>
</dbReference>
<dbReference type="Gene3D" id="3.40.50.460">
    <property type="entry name" value="Phosphofructokinase domain"/>
    <property type="match status" value="1"/>
</dbReference>
<dbReference type="GO" id="GO:0061621">
    <property type="term" value="P:canonical glycolysis"/>
    <property type="evidence" value="ECO:0007669"/>
    <property type="project" value="TreeGrafter"/>
</dbReference>
<dbReference type="PANTHER" id="PTHR13697">
    <property type="entry name" value="PHOSPHOFRUCTOKINASE"/>
    <property type="match status" value="1"/>
</dbReference>
<dbReference type="GO" id="GO:0030388">
    <property type="term" value="P:fructose 1,6-bisphosphate metabolic process"/>
    <property type="evidence" value="ECO:0007669"/>
    <property type="project" value="TreeGrafter"/>
</dbReference>
<feature type="binding site" description="in other chain" evidence="10">
    <location>
        <position position="240"/>
    </location>
    <ligand>
        <name>substrate</name>
        <note>ligand shared between dimeric partners</note>
    </ligand>
</feature>
<dbReference type="EC" id="2.7.1.11" evidence="10"/>
<protein>
    <recommendedName>
        <fullName evidence="10">ATP-dependent 6-phosphofructokinase</fullName>
        <shortName evidence="10">ATP-PFK</shortName>
        <shortName evidence="10">Phosphofructokinase</shortName>
        <ecNumber evidence="10">2.7.1.11</ecNumber>
    </recommendedName>
    <alternativeName>
        <fullName evidence="10">Phosphohexokinase</fullName>
    </alternativeName>
</protein>
<keyword evidence="10" id="KW-0547">Nucleotide-binding</keyword>
<feature type="domain" description="Phosphofructokinase" evidence="11">
    <location>
        <begin position="9"/>
        <end position="314"/>
    </location>
</feature>
<dbReference type="PANTHER" id="PTHR13697:SF52">
    <property type="entry name" value="ATP-DEPENDENT 6-PHOSPHOFRUCTOKINASE 3"/>
    <property type="match status" value="1"/>
</dbReference>
<dbReference type="InterPro" id="IPR000023">
    <property type="entry name" value="Phosphofructokinase_dom"/>
</dbReference>
<dbReference type="GO" id="GO:0047334">
    <property type="term" value="F:diphosphate-fructose-6-phosphate 1-phosphotransferase activity"/>
    <property type="evidence" value="ECO:0007669"/>
    <property type="project" value="InterPro"/>
</dbReference>
<dbReference type="InterPro" id="IPR035966">
    <property type="entry name" value="PKF_sf"/>
</dbReference>
<feature type="binding site" evidence="10">
    <location>
        <position position="121"/>
    </location>
    <ligand>
        <name>Mg(2+)</name>
        <dbReference type="ChEBI" id="CHEBI:18420"/>
        <note>catalytic</note>
    </ligand>
</feature>
<feature type="active site" description="Proton acceptor" evidence="10">
    <location>
        <position position="145"/>
    </location>
</feature>
<evidence type="ECO:0000256" key="5">
    <source>
        <dbReference type="ARBA" id="ARBA00022679"/>
    </source>
</evidence>
<dbReference type="NCBIfam" id="NF002872">
    <property type="entry name" value="PRK03202.1"/>
    <property type="match status" value="1"/>
</dbReference>
<evidence type="ECO:0000259" key="11">
    <source>
        <dbReference type="Pfam" id="PF00365"/>
    </source>
</evidence>
<dbReference type="Pfam" id="PF00365">
    <property type="entry name" value="PFK"/>
    <property type="match status" value="1"/>
</dbReference>
<feature type="site" description="Important for substrate specificity; cannot use PPi as phosphoryl donor" evidence="10">
    <location>
        <position position="122"/>
    </location>
</feature>
<gene>
    <name evidence="10" type="primary">pfkA</name>
    <name evidence="12" type="ORF">Q664_39445</name>
</gene>
<sequence length="365" mass="38966">MLDPKKIKRIAINTGGGDAPGLNAVIRAATLAAIERGWEVYGIRHGYRGLLDTRELIPLTRDTVRGITHLGGTILGTANKGNPFEYPIQTPEGVRLTDISDKVVENFRAKQLDALICIGGDGSMRLAQKFIQKGIPIVGVPKTIDNDLSGTVTTFGFDTAVSTATDAIDKVHSTAEAHERVMVVEVMGRYAGWIALASGVAGTADVILMPEIPFELEKVCEKVMQRERAGRTFSIVVVAEGATPKGGQLMVRGPKEAGREVLLGGIGQYVADEISRRTGKETRSLVLGHLQRGGGPTTFDRLIALRFGAAAVRTLAEGQVDVMVVLDPPTVRTIPLASAIERMRSVPLDSDTVLTARALGINLGD</sequence>
<dbReference type="GO" id="GO:0046872">
    <property type="term" value="F:metal ion binding"/>
    <property type="evidence" value="ECO:0007669"/>
    <property type="project" value="UniProtKB-KW"/>
</dbReference>
<dbReference type="GO" id="GO:0003872">
    <property type="term" value="F:6-phosphofructokinase activity"/>
    <property type="evidence" value="ECO:0007669"/>
    <property type="project" value="UniProtKB-UniRule"/>
</dbReference>
<keyword evidence="6 10" id="KW-0479">Metal-binding</keyword>
<dbReference type="RefSeq" id="WP_043407704.1">
    <property type="nucleotide sequence ID" value="NZ_JPMI01000277.1"/>
</dbReference>
<evidence type="ECO:0000313" key="12">
    <source>
        <dbReference type="EMBL" id="KFA88688.1"/>
    </source>
</evidence>
<dbReference type="PRINTS" id="PR00476">
    <property type="entry name" value="PHFRCTKINASE"/>
</dbReference>
<comment type="caution">
    <text evidence="10">Lacks conserved residue(s) required for the propagation of feature annotation.</text>
</comment>
<evidence type="ECO:0000313" key="13">
    <source>
        <dbReference type="Proteomes" id="UP000028547"/>
    </source>
</evidence>
<keyword evidence="7 10" id="KW-0418">Kinase</keyword>
<feature type="binding site" evidence="10">
    <location>
        <position position="17"/>
    </location>
    <ligand>
        <name>ATP</name>
        <dbReference type="ChEBI" id="CHEBI:30616"/>
    </ligand>
</feature>
<dbReference type="Proteomes" id="UP000028547">
    <property type="component" value="Unassembled WGS sequence"/>
</dbReference>
<keyword evidence="8 10" id="KW-0460">Magnesium</keyword>
<proteinExistence type="inferred from homology"/>
<dbReference type="PIRSF" id="PIRSF000532">
    <property type="entry name" value="ATP_PFK_prok"/>
    <property type="match status" value="1"/>
</dbReference>
<comment type="pathway">
    <text evidence="3 10">Carbohydrate degradation; glycolysis; D-glyceraldehyde 3-phosphate and glycerone phosphate from D-glucose: step 3/4.</text>
</comment>
<dbReference type="Gene3D" id="3.40.50.450">
    <property type="match status" value="1"/>
</dbReference>
<dbReference type="GO" id="GO:0006002">
    <property type="term" value="P:fructose 6-phosphate metabolic process"/>
    <property type="evidence" value="ECO:0007669"/>
    <property type="project" value="InterPro"/>
</dbReference>
<keyword evidence="5 10" id="KW-0808">Transferase</keyword>